<organism evidence="1 2">
    <name type="scientific">Rhizobium etli (strain ATCC 51251 / DSM 11541 / JCM 21823 / NBRC 15573 / CFN 42)</name>
    <dbReference type="NCBI Taxonomy" id="347834"/>
    <lineage>
        <taxon>Bacteria</taxon>
        <taxon>Pseudomonadati</taxon>
        <taxon>Pseudomonadota</taxon>
        <taxon>Alphaproteobacteria</taxon>
        <taxon>Hyphomicrobiales</taxon>
        <taxon>Rhizobiaceae</taxon>
        <taxon>Rhizobium/Agrobacterium group</taxon>
        <taxon>Rhizobium</taxon>
    </lineage>
</organism>
<gene>
    <name evidence="1" type="ordered locus">RHE_PD00161</name>
</gene>
<dbReference type="InterPro" id="IPR007948">
    <property type="entry name" value="DUF736"/>
</dbReference>
<proteinExistence type="predicted"/>
<geneLocation type="plasmid" evidence="1 2">
    <name>p42d</name>
</geneLocation>
<evidence type="ECO:0000313" key="1">
    <source>
        <dbReference type="EMBL" id="AAM54890.1"/>
    </source>
</evidence>
<dbReference type="KEGG" id="ret:RHE_PD00161"/>
<reference evidence="2" key="1">
    <citation type="journal article" date="2003" name="Genome Biol.">
        <title>The mosaic structure of the symbiotic plasmid of Rhizobium etli CFN42 and its relation to other symbiotic genome compartments.</title>
        <authorList>
            <person name="Gonzalez V."/>
            <person name="Bustos P."/>
            <person name="Ramirez-Romero M.A."/>
            <person name="Medrano-Soto A."/>
            <person name="Salgado H."/>
            <person name="Hernandez-Gonzalez I."/>
            <person name="Hernandez-Celis J.C."/>
            <person name="Quintero V."/>
            <person name="Moreno-Hagelsieb G."/>
            <person name="Girard L."/>
            <person name="Rodriguez O."/>
            <person name="Flores M."/>
            <person name="Cevallos M.A."/>
            <person name="Collado-Vides J."/>
            <person name="Romero D."/>
            <person name="Davila G."/>
        </authorList>
    </citation>
    <scope>NUCLEOTIDE SEQUENCE [LARGE SCALE GENOMIC DNA]</scope>
    <source>
        <strain evidence="2">ATCC 51251 / DSM 11541 / JCM 21823 / NBRC 15573 / CFN 42</strain>
    </source>
</reference>
<dbReference type="Pfam" id="PF05284">
    <property type="entry name" value="DUF736"/>
    <property type="match status" value="1"/>
</dbReference>
<keyword evidence="2" id="KW-1185">Reference proteome</keyword>
<keyword evidence="1" id="KW-0614">Plasmid</keyword>
<evidence type="ECO:0000313" key="2">
    <source>
        <dbReference type="Proteomes" id="UP000001936"/>
    </source>
</evidence>
<reference evidence="2" key="2">
    <citation type="journal article" date="2006" name="Proc. Natl. Acad. Sci. U.S.A.">
        <title>The partitioned Rhizobium etli genome: genetic and metabolic redundancy in seven interacting replicons.</title>
        <authorList>
            <person name="Gonzalez V."/>
            <person name="Santamaria R.I."/>
            <person name="Bustos P."/>
            <person name="Hernandez-Gonzalez I."/>
            <person name="Medrano-Soto A."/>
            <person name="Moreno-Hagelsieb G."/>
            <person name="Janga S.C."/>
            <person name="Ramirez M.A."/>
            <person name="Jimenez-Jacinto V."/>
            <person name="Collado-Vides J."/>
            <person name="Davila G."/>
        </authorList>
    </citation>
    <scope>NUCLEOTIDE SEQUENCE [LARGE SCALE GENOMIC DNA]</scope>
    <source>
        <strain evidence="2">ATCC 51251 / DSM 11541 / JCM 21823 / NBRC 15573 / CFN 42</strain>
    </source>
</reference>
<dbReference type="HOGENOM" id="CLU_109334_2_0_5"/>
<protein>
    <submittedName>
        <fullName evidence="1">Hypothetical conserved protein</fullName>
    </submittedName>
</protein>
<accession>Q8KL62</accession>
<dbReference type="Proteomes" id="UP000001936">
    <property type="component" value="Plasmid p42d"/>
</dbReference>
<dbReference type="AlphaFoldDB" id="Q8KL62"/>
<sequence>MQNSISVRLSWWKIEFCKIFRRADRSRSAVSSCAIGNGPEQPKETTTMATTIATLTQKTDGILEGVFATIRVNAPIAIVPNASKASEEAPDYRVIHRKTGFEIGAAWNRIARQTGEEYLSVKLEAPEIGVIFGNLAPAPGGDPSKKVILWNSPN</sequence>
<dbReference type="EMBL" id="U80928">
    <property type="protein sequence ID" value="AAM54890.1"/>
    <property type="molecule type" value="Genomic_DNA"/>
</dbReference>
<name>Q8KL62_RHIEC</name>